<evidence type="ECO:0000313" key="2">
    <source>
        <dbReference type="Proteomes" id="UP001157502"/>
    </source>
</evidence>
<keyword evidence="2" id="KW-1185">Reference proteome</keyword>
<comment type="caution">
    <text evidence="1">The sequence shown here is derived from an EMBL/GenBank/DDBJ whole genome shotgun (WGS) entry which is preliminary data.</text>
</comment>
<evidence type="ECO:0000313" key="1">
    <source>
        <dbReference type="EMBL" id="KAJ8010719.1"/>
    </source>
</evidence>
<accession>A0ACC2H412</accession>
<sequence>MKLKMRVVIVAILLPFTRCDGNASNSQRDSPGSRCLEEKVFTLSEANLNSTDPTSVEVSVGQGLNITMQSLPGHPLCNWTFGANPISEGYSMTIAHTSEEDSGEYTFTCVRWDGSISSLTINLTVGSTLRSPSRPQLVIVTKQTEVPDFECSSEGSPKPIIKWYNQLYRSGSGEDVNRMAESGGSGKVRSLQSSQHYDSNTVMCCAKNSEGVECSHLYNYDLGRGVSMDDEAPEITLSPGQTLLLRCKAEQNYQAKWKTDNMKLVNTLEVVFGGLSMDYLYILSVTVNHSGLYTCFRSDNNNAKSTQIRVLEKGFISVSHLSESYTISAQKNKEFCLRPEVSSHPPLRCCYLLGPDNSVTRCPEPKRSWMNRTLELCNPVLGKYELHLETEDQTLTESTSVCVSDTPMVHVSLDGDKITCNATTTLPFNLTWWSCSLSSCLQTPDADVWSVYPSHPPEVKNSDKFCHKDVHSYLHKDLLKEHAFKCCVVNSFHSHCTETIFHAEPLTSPPPPSFSNSVLLQGSLVVGLALIVIFVCVRKKKPQYQSQLQMIQMTGPNDNDYIYINFKDFEYDQKWEFPRENLELGRELGSGAFGMVVQATAYDINKPGVSQQVAVKMLKEKHETVEKEALFSELKMLTHIGQHANIVNLLGACTNSGPTYLIFQYCSEGDLLNYLKNKRELYQKSLTEAASGYRFSCLYNNLPRRHSSGLQKPEDKSLYISMSPIHNTVQEDAALLSLNSSCMDTYDSQSQGISEDLKEQTEEEDSEQQVLTYDDLLSFSYQVAKGMDFLSSMQCIHRDLAARNVLVTKGGQVKIGDFGLARDIENDSNYVVKGNVRLPVKWMAPESIFQGIYTMQSDVWAYGILLWEIFSLGVTPYPGIKVDKDFYMKIERGYQMGQPYYASESVYKIMCECWAMQPRDRPQFPKLVAFMVNELTCMEEKLYCNILDKSSNDLLYQNAPGNCDLSALVKEKEGLQIQNQYCKTHSTGEAPGTTAPSDTAVMETDGDEKPLKQCQ</sequence>
<proteinExistence type="predicted"/>
<name>A0ACC2H412_DALPE</name>
<reference evidence="1" key="1">
    <citation type="submission" date="2021-05" db="EMBL/GenBank/DDBJ databases">
        <authorList>
            <person name="Pan Q."/>
            <person name="Jouanno E."/>
            <person name="Zahm M."/>
            <person name="Klopp C."/>
            <person name="Cabau C."/>
            <person name="Louis A."/>
            <person name="Berthelot C."/>
            <person name="Parey E."/>
            <person name="Roest Crollius H."/>
            <person name="Montfort J."/>
            <person name="Robinson-Rechavi M."/>
            <person name="Bouchez O."/>
            <person name="Lampietro C."/>
            <person name="Lopez Roques C."/>
            <person name="Donnadieu C."/>
            <person name="Postlethwait J."/>
            <person name="Bobe J."/>
            <person name="Dillon D."/>
            <person name="Chandos A."/>
            <person name="von Hippel F."/>
            <person name="Guiguen Y."/>
        </authorList>
    </citation>
    <scope>NUCLEOTIDE SEQUENCE</scope>
    <source>
        <strain evidence="1">YG-Jan2019</strain>
    </source>
</reference>
<protein>
    <submittedName>
        <fullName evidence="1">Uncharacterized protein</fullName>
    </submittedName>
</protein>
<dbReference type="EMBL" id="CM055733">
    <property type="protein sequence ID" value="KAJ8010719.1"/>
    <property type="molecule type" value="Genomic_DNA"/>
</dbReference>
<dbReference type="Proteomes" id="UP001157502">
    <property type="component" value="Chromosome 6"/>
</dbReference>
<gene>
    <name evidence="1" type="ORF">DPEC_G00078090</name>
</gene>
<organism evidence="1 2">
    <name type="scientific">Dallia pectoralis</name>
    <name type="common">Alaska blackfish</name>
    <dbReference type="NCBI Taxonomy" id="75939"/>
    <lineage>
        <taxon>Eukaryota</taxon>
        <taxon>Metazoa</taxon>
        <taxon>Chordata</taxon>
        <taxon>Craniata</taxon>
        <taxon>Vertebrata</taxon>
        <taxon>Euteleostomi</taxon>
        <taxon>Actinopterygii</taxon>
        <taxon>Neopterygii</taxon>
        <taxon>Teleostei</taxon>
        <taxon>Protacanthopterygii</taxon>
        <taxon>Esociformes</taxon>
        <taxon>Umbridae</taxon>
        <taxon>Dallia</taxon>
    </lineage>
</organism>